<dbReference type="InterPro" id="IPR013094">
    <property type="entry name" value="AB_hydrolase_3"/>
</dbReference>
<dbReference type="Pfam" id="PF07859">
    <property type="entry name" value="Abhydrolase_3"/>
    <property type="match status" value="1"/>
</dbReference>
<dbReference type="GO" id="GO:0016787">
    <property type="term" value="F:hydrolase activity"/>
    <property type="evidence" value="ECO:0007669"/>
    <property type="project" value="UniProtKB-KW"/>
</dbReference>
<dbReference type="InterPro" id="IPR050300">
    <property type="entry name" value="GDXG_lipolytic_enzyme"/>
</dbReference>
<sequence length="320" mass="35664">MAPLDDTVAANRFDSFNHYRTSYKKIGDHEIDVGILVPKNLKPGEHPLIVKFHGGGLILGDCLYPDWIAAFFIPFIHRTNAIVVLPNHRLVPEHSGADILEDLSDFWTWFNDRKLDAFLSSQTPSVNVELDYGKVLVSGDSAGGYMALMSALTQPKGSVKAVLAQYPMTNYLRCEPSDTFFGQPSAPPSIVDEHISAITPGTVMSSALPPARTDLSYALAVYGRYLEFFGKDEKMWPIGLVGEKGSEWLPPTWIIHGDADTAVDIKDSRAFVEKCKGLEGMEVKLEVRPGQEHGFDITAKEDEEEWLKEGLSWVEEKWLH</sequence>
<gene>
    <name evidence="3" type="ORF">EJ02DRAFT_39697</name>
</gene>
<dbReference type="EMBL" id="ML976120">
    <property type="protein sequence ID" value="KAF1937955.1"/>
    <property type="molecule type" value="Genomic_DNA"/>
</dbReference>
<organism evidence="3 4">
    <name type="scientific">Clathrospora elynae</name>
    <dbReference type="NCBI Taxonomy" id="706981"/>
    <lineage>
        <taxon>Eukaryota</taxon>
        <taxon>Fungi</taxon>
        <taxon>Dikarya</taxon>
        <taxon>Ascomycota</taxon>
        <taxon>Pezizomycotina</taxon>
        <taxon>Dothideomycetes</taxon>
        <taxon>Pleosporomycetidae</taxon>
        <taxon>Pleosporales</taxon>
        <taxon>Diademaceae</taxon>
        <taxon>Clathrospora</taxon>
    </lineage>
</organism>
<name>A0A6A5SBG6_9PLEO</name>
<evidence type="ECO:0000259" key="2">
    <source>
        <dbReference type="Pfam" id="PF07859"/>
    </source>
</evidence>
<dbReference type="PANTHER" id="PTHR48081:SF3">
    <property type="entry name" value="ALPHA_BETA HYDROLASE FOLD-3 DOMAIN-CONTAINING PROTEIN"/>
    <property type="match status" value="1"/>
</dbReference>
<protein>
    <submittedName>
        <fullName evidence="3">Alpha/beta-hydrolase</fullName>
    </submittedName>
</protein>
<reference evidence="3" key="1">
    <citation type="journal article" date="2020" name="Stud. Mycol.">
        <title>101 Dothideomycetes genomes: a test case for predicting lifestyles and emergence of pathogens.</title>
        <authorList>
            <person name="Haridas S."/>
            <person name="Albert R."/>
            <person name="Binder M."/>
            <person name="Bloem J."/>
            <person name="Labutti K."/>
            <person name="Salamov A."/>
            <person name="Andreopoulos B."/>
            <person name="Baker S."/>
            <person name="Barry K."/>
            <person name="Bills G."/>
            <person name="Bluhm B."/>
            <person name="Cannon C."/>
            <person name="Castanera R."/>
            <person name="Culley D."/>
            <person name="Daum C."/>
            <person name="Ezra D."/>
            <person name="Gonzalez J."/>
            <person name="Henrissat B."/>
            <person name="Kuo A."/>
            <person name="Liang C."/>
            <person name="Lipzen A."/>
            <person name="Lutzoni F."/>
            <person name="Magnuson J."/>
            <person name="Mondo S."/>
            <person name="Nolan M."/>
            <person name="Ohm R."/>
            <person name="Pangilinan J."/>
            <person name="Park H.-J."/>
            <person name="Ramirez L."/>
            <person name="Alfaro M."/>
            <person name="Sun H."/>
            <person name="Tritt A."/>
            <person name="Yoshinaga Y."/>
            <person name="Zwiers L.-H."/>
            <person name="Turgeon B."/>
            <person name="Goodwin S."/>
            <person name="Spatafora J."/>
            <person name="Crous P."/>
            <person name="Grigoriev I."/>
        </authorList>
    </citation>
    <scope>NUCLEOTIDE SEQUENCE</scope>
    <source>
        <strain evidence="3">CBS 161.51</strain>
    </source>
</reference>
<keyword evidence="1 3" id="KW-0378">Hydrolase</keyword>
<evidence type="ECO:0000313" key="4">
    <source>
        <dbReference type="Proteomes" id="UP000800038"/>
    </source>
</evidence>
<proteinExistence type="predicted"/>
<evidence type="ECO:0000256" key="1">
    <source>
        <dbReference type="ARBA" id="ARBA00022801"/>
    </source>
</evidence>
<dbReference type="SUPFAM" id="SSF53474">
    <property type="entry name" value="alpha/beta-Hydrolases"/>
    <property type="match status" value="1"/>
</dbReference>
<dbReference type="Proteomes" id="UP000800038">
    <property type="component" value="Unassembled WGS sequence"/>
</dbReference>
<evidence type="ECO:0000313" key="3">
    <source>
        <dbReference type="EMBL" id="KAF1937955.1"/>
    </source>
</evidence>
<keyword evidence="4" id="KW-1185">Reference proteome</keyword>
<feature type="domain" description="Alpha/beta hydrolase fold-3" evidence="2">
    <location>
        <begin position="49"/>
        <end position="295"/>
    </location>
</feature>
<accession>A0A6A5SBG6</accession>
<dbReference type="AlphaFoldDB" id="A0A6A5SBG6"/>
<dbReference type="Gene3D" id="3.40.50.1820">
    <property type="entry name" value="alpha/beta hydrolase"/>
    <property type="match status" value="1"/>
</dbReference>
<dbReference type="InterPro" id="IPR029058">
    <property type="entry name" value="AB_hydrolase_fold"/>
</dbReference>
<dbReference type="OrthoDB" id="19653at2759"/>
<dbReference type="PANTHER" id="PTHR48081">
    <property type="entry name" value="AB HYDROLASE SUPERFAMILY PROTEIN C4A8.06C"/>
    <property type="match status" value="1"/>
</dbReference>